<dbReference type="Gene3D" id="3.40.50.410">
    <property type="entry name" value="von Willebrand factor, type A domain"/>
    <property type="match status" value="1"/>
</dbReference>
<evidence type="ECO:0000259" key="4">
    <source>
        <dbReference type="Pfam" id="PF13519"/>
    </source>
</evidence>
<dbReference type="SUPFAM" id="SSF48452">
    <property type="entry name" value="TPR-like"/>
    <property type="match status" value="1"/>
</dbReference>
<dbReference type="SMART" id="SM00028">
    <property type="entry name" value="TPR"/>
    <property type="match status" value="1"/>
</dbReference>
<dbReference type="EMBL" id="JBHLTF010000026">
    <property type="protein sequence ID" value="MFC0717216.1"/>
    <property type="molecule type" value="Genomic_DNA"/>
</dbReference>
<organism evidence="5 6">
    <name type="scientific">Luteimonas padinae</name>
    <dbReference type="NCBI Taxonomy" id="1714359"/>
    <lineage>
        <taxon>Bacteria</taxon>
        <taxon>Pseudomonadati</taxon>
        <taxon>Pseudomonadota</taxon>
        <taxon>Gammaproteobacteria</taxon>
        <taxon>Lysobacterales</taxon>
        <taxon>Lysobacteraceae</taxon>
        <taxon>Luteimonas</taxon>
    </lineage>
</organism>
<feature type="compositionally biased region" description="Basic and acidic residues" evidence="2">
    <location>
        <begin position="452"/>
        <end position="481"/>
    </location>
</feature>
<keyword evidence="3" id="KW-0472">Membrane</keyword>
<dbReference type="InterPro" id="IPR002035">
    <property type="entry name" value="VWF_A"/>
</dbReference>
<dbReference type="Gene3D" id="1.25.40.10">
    <property type="entry name" value="Tetratricopeptide repeat domain"/>
    <property type="match status" value="1"/>
</dbReference>
<accession>A0ABV6SUV6</accession>
<feature type="region of interest" description="Disordered" evidence="2">
    <location>
        <begin position="433"/>
        <end position="578"/>
    </location>
</feature>
<keyword evidence="3" id="KW-0812">Transmembrane</keyword>
<feature type="domain" description="VWFA" evidence="4">
    <location>
        <begin position="98"/>
        <end position="201"/>
    </location>
</feature>
<dbReference type="InterPro" id="IPR019734">
    <property type="entry name" value="TPR_rpt"/>
</dbReference>
<dbReference type="RefSeq" id="WP_189498544.1">
    <property type="nucleotide sequence ID" value="NZ_BMZT01000010.1"/>
</dbReference>
<evidence type="ECO:0000313" key="6">
    <source>
        <dbReference type="Proteomes" id="UP001589898"/>
    </source>
</evidence>
<name>A0ABV6SUV6_9GAMM</name>
<dbReference type="PROSITE" id="PS50005">
    <property type="entry name" value="TPR"/>
    <property type="match status" value="1"/>
</dbReference>
<comment type="caution">
    <text evidence="5">The sequence shown here is derived from an EMBL/GenBank/DDBJ whole genome shotgun (WGS) entry which is preliminary data.</text>
</comment>
<dbReference type="InterPro" id="IPR050768">
    <property type="entry name" value="UPF0353/GerABKA_families"/>
</dbReference>
<feature type="compositionally biased region" description="Low complexity" evidence="2">
    <location>
        <begin position="529"/>
        <end position="539"/>
    </location>
</feature>
<protein>
    <submittedName>
        <fullName evidence="5">VWA domain-containing protein</fullName>
    </submittedName>
</protein>
<keyword evidence="3" id="KW-1133">Transmembrane helix</keyword>
<evidence type="ECO:0000256" key="2">
    <source>
        <dbReference type="SAM" id="MobiDB-lite"/>
    </source>
</evidence>
<dbReference type="InterPro" id="IPR011990">
    <property type="entry name" value="TPR-like_helical_dom_sf"/>
</dbReference>
<feature type="repeat" description="TPR" evidence="1">
    <location>
        <begin position="385"/>
        <end position="418"/>
    </location>
</feature>
<dbReference type="PANTHER" id="PTHR22550">
    <property type="entry name" value="SPORE GERMINATION PROTEIN"/>
    <property type="match status" value="1"/>
</dbReference>
<evidence type="ECO:0000256" key="3">
    <source>
        <dbReference type="SAM" id="Phobius"/>
    </source>
</evidence>
<dbReference type="PROSITE" id="PS50293">
    <property type="entry name" value="TPR_REGION"/>
    <property type="match status" value="1"/>
</dbReference>
<feature type="transmembrane region" description="Helical" evidence="3">
    <location>
        <begin position="62"/>
        <end position="84"/>
    </location>
</feature>
<reference evidence="5 6" key="1">
    <citation type="submission" date="2024-09" db="EMBL/GenBank/DDBJ databases">
        <authorList>
            <person name="Sun Q."/>
            <person name="Mori K."/>
        </authorList>
    </citation>
    <scope>NUCLEOTIDE SEQUENCE [LARGE SCALE GENOMIC DNA]</scope>
    <source>
        <strain evidence="5 6">KCTC 52403</strain>
    </source>
</reference>
<dbReference type="SUPFAM" id="SSF53300">
    <property type="entry name" value="vWA-like"/>
    <property type="match status" value="1"/>
</dbReference>
<dbReference type="Pfam" id="PF13519">
    <property type="entry name" value="VWA_2"/>
    <property type="match status" value="1"/>
</dbReference>
<dbReference type="Proteomes" id="UP001589898">
    <property type="component" value="Unassembled WGS sequence"/>
</dbReference>
<evidence type="ECO:0000256" key="1">
    <source>
        <dbReference type="PROSITE-ProRule" id="PRU00339"/>
    </source>
</evidence>
<sequence>MTLPFGELQFLRPAWLLALALLPVIALAWRRRARDRSGWRSAVDPHLLPHLLERGGGARRGAFAGIAVLAGLGLAIVALAGPAWRTVPQPLQAGGGALVLALDLSSSTLANDLQPSRLAQARARLDALLRVHAGDVALVAYADDAHVVSPLTPDPANVAVFLEALSPDVMPVDGQRPDRAIDLAADLLRQAGHARGGILLLAPAADASAVRAAGRAAGRGYTVSVLAMGTAAGAGYRGRDGEIHRSTLDAESLRALAAAGGGRVHGWDEAPAQVLAGLEAAGGAGGGSVAGAGRVREDGGYWLLPLAMLLLLPAFRRGGVLAVLALCLALPVPPSLAADDIDAPAATAWRRADQTAHARSAEAEAAYRRGDFAAAARGFAGLPGADAAYNRGNALARAGRYEEAIAAYDDALGQSPGMPDALANRAAVEAAMRREPPPGGGRGGDSAPDAGEGGRGDGRDAGDRGDDGHAAPDDDPGKEPDGDASGPQPPPRPDTGAEGTPPQAGEAEPDAEARARQQAADAAQREVMQRALDAAEAEGQGAGGDDARNVAGQSESTAAAEREQANAAWLRRVPDDPGALLRARFRNEHLRRRAGER</sequence>
<dbReference type="InterPro" id="IPR036465">
    <property type="entry name" value="vWFA_dom_sf"/>
</dbReference>
<evidence type="ECO:0000313" key="5">
    <source>
        <dbReference type="EMBL" id="MFC0717216.1"/>
    </source>
</evidence>
<feature type="transmembrane region" description="Helical" evidence="3">
    <location>
        <begin position="12"/>
        <end position="29"/>
    </location>
</feature>
<keyword evidence="1" id="KW-0802">TPR repeat</keyword>
<dbReference type="PANTHER" id="PTHR22550:SF14">
    <property type="entry name" value="VWFA DOMAIN-CONTAINING PROTEIN"/>
    <property type="match status" value="1"/>
</dbReference>
<gene>
    <name evidence="5" type="ORF">ACFFFU_05575</name>
</gene>
<proteinExistence type="predicted"/>
<keyword evidence="6" id="KW-1185">Reference proteome</keyword>